<dbReference type="InterPro" id="IPR035996">
    <property type="entry name" value="4pyrrol_Methylase_sf"/>
</dbReference>
<evidence type="ECO:0000256" key="2">
    <source>
        <dbReference type="ARBA" id="ARBA00022679"/>
    </source>
</evidence>
<dbReference type="SUPFAM" id="SSF53790">
    <property type="entry name" value="Tetrapyrrole methylase"/>
    <property type="match status" value="1"/>
</dbReference>
<organism evidence="7 8">
    <name type="scientific">Corynebacterium pseudodiphtheriticum</name>
    <dbReference type="NCBI Taxonomy" id="37637"/>
    <lineage>
        <taxon>Bacteria</taxon>
        <taxon>Bacillati</taxon>
        <taxon>Actinomycetota</taxon>
        <taxon>Actinomycetes</taxon>
        <taxon>Mycobacteriales</taxon>
        <taxon>Corynebacteriaceae</taxon>
        <taxon>Corynebacterium</taxon>
    </lineage>
</organism>
<dbReference type="FunFam" id="3.40.50.10090:FF:000001">
    <property type="entry name" value="Bifunctional uroporphyrinogen-III C-methyltransferase/uroporphyrinogen-III synthase"/>
    <property type="match status" value="1"/>
</dbReference>
<sequence>MSNAPSVAHQGKVVFVGAGPGNPDLLTVRAREVLAYNAIAVADSQVLAGVREIVGSALPVPQEKLDAAEQEYARMCAEAKAQGARRKPPRPAAPTAADVREFAGSEQVVTQLHTALEEAGGSDVIRLVAGNPLNREAILAEISAVSAAGMEFQVVPGMSLPSTVPSFAGLALGSTYTEADMTDGDVDWDQLSVATQPIVLQAWASDLPTIADELSTRGMSVDTPAFVTVNGTTRLQRTYEATLATLGKLNAELDGILVVTLGRSFDDRSKYSWWENRPLYGWRVLVPRTKEQAGPMSAQLASYGAIPQLVPTISVEPPRNPAQMDRAIKGIVEGRYKWVVFTSVNAVKVVWDKIAELGLDARDFAGVHLAAVGGKTAEAIREKGMVPEALPKADAQNAHGLVESFPPYVEDIDAVGRVLLPRADIAGDALVDGLQALGWEVDDVVAYRTVRAAPPSAETRDMIKTGAFDAVAFTSGSTVRNLVGIAGKPHQRTIIACIGPMAKAAAEEMGLRVDVVPEVADVPHLIDALADHVAHLRATGNLPAPRKKRRTRRKAAASVSTDSGKAASREADSGSTSS</sequence>
<dbReference type="GO" id="GO:0004852">
    <property type="term" value="F:uroporphyrinogen-III synthase activity"/>
    <property type="evidence" value="ECO:0007669"/>
    <property type="project" value="UniProtKB-EC"/>
</dbReference>
<evidence type="ECO:0000256" key="3">
    <source>
        <dbReference type="ARBA" id="ARBA00022691"/>
    </source>
</evidence>
<dbReference type="EMBL" id="JASNVH010000001">
    <property type="protein sequence ID" value="MDK4305975.1"/>
    <property type="molecule type" value="Genomic_DNA"/>
</dbReference>
<keyword evidence="3" id="KW-0949">S-adenosyl-L-methionine</keyword>
<dbReference type="GO" id="GO:0006780">
    <property type="term" value="P:uroporphyrinogen III biosynthetic process"/>
    <property type="evidence" value="ECO:0007669"/>
    <property type="project" value="InterPro"/>
</dbReference>
<dbReference type="Proteomes" id="UP001224412">
    <property type="component" value="Unassembled WGS sequence"/>
</dbReference>
<evidence type="ECO:0000313" key="8">
    <source>
        <dbReference type="Proteomes" id="UP001224412"/>
    </source>
</evidence>
<gene>
    <name evidence="7" type="ORF">QPX42_00140</name>
</gene>
<evidence type="ECO:0000259" key="5">
    <source>
        <dbReference type="Pfam" id="PF00590"/>
    </source>
</evidence>
<dbReference type="Gene3D" id="3.40.1010.10">
    <property type="entry name" value="Cobalt-precorrin-4 Transmethylase, Domain 1"/>
    <property type="match status" value="1"/>
</dbReference>
<feature type="domain" description="Tetrapyrrole biosynthesis uroporphyrinogen III synthase" evidence="6">
    <location>
        <begin position="296"/>
        <end position="526"/>
    </location>
</feature>
<keyword evidence="1" id="KW-0489">Methyltransferase</keyword>
<dbReference type="InterPro" id="IPR003043">
    <property type="entry name" value="Uropor_MeTrfase_CS"/>
</dbReference>
<dbReference type="GO" id="GO:0008168">
    <property type="term" value="F:methyltransferase activity"/>
    <property type="evidence" value="ECO:0007669"/>
    <property type="project" value="UniProtKB-KW"/>
</dbReference>
<keyword evidence="2" id="KW-0808">Transferase</keyword>
<dbReference type="Gene3D" id="3.30.950.10">
    <property type="entry name" value="Methyltransferase, Cobalt-precorrin-4 Transmethylase, Domain 2"/>
    <property type="match status" value="1"/>
</dbReference>
<dbReference type="PANTHER" id="PTHR40082:SF1">
    <property type="entry name" value="BLR5956 PROTEIN"/>
    <property type="match status" value="1"/>
</dbReference>
<dbReference type="PROSITE" id="PS00839">
    <property type="entry name" value="SUMT_1"/>
    <property type="match status" value="1"/>
</dbReference>
<dbReference type="CDD" id="cd06578">
    <property type="entry name" value="HemD"/>
    <property type="match status" value="1"/>
</dbReference>
<dbReference type="SUPFAM" id="SSF69618">
    <property type="entry name" value="HemD-like"/>
    <property type="match status" value="1"/>
</dbReference>
<dbReference type="InterPro" id="IPR000878">
    <property type="entry name" value="4pyrrol_Mease"/>
</dbReference>
<feature type="region of interest" description="Disordered" evidence="4">
    <location>
        <begin position="539"/>
        <end position="578"/>
    </location>
</feature>
<accession>A0AAP4BPS0</accession>
<evidence type="ECO:0000256" key="4">
    <source>
        <dbReference type="SAM" id="MobiDB-lite"/>
    </source>
</evidence>
<comment type="caution">
    <text evidence="7">The sequence shown here is derived from an EMBL/GenBank/DDBJ whole genome shotgun (WGS) entry which is preliminary data.</text>
</comment>
<protein>
    <submittedName>
        <fullName evidence="7">Uroporphyrinogen-III synthase</fullName>
        <ecNumber evidence="7">4.2.1.75</ecNumber>
    </submittedName>
</protein>
<dbReference type="InterPro" id="IPR014777">
    <property type="entry name" value="4pyrrole_Mease_sub1"/>
</dbReference>
<dbReference type="EC" id="4.2.1.75" evidence="7"/>
<feature type="compositionally biased region" description="Basic residues" evidence="4">
    <location>
        <begin position="545"/>
        <end position="555"/>
    </location>
</feature>
<evidence type="ECO:0000259" key="6">
    <source>
        <dbReference type="Pfam" id="PF02602"/>
    </source>
</evidence>
<feature type="domain" description="Tetrapyrrole methylase" evidence="5">
    <location>
        <begin position="12"/>
        <end position="246"/>
    </location>
</feature>
<dbReference type="Gene3D" id="3.40.50.10090">
    <property type="match status" value="2"/>
</dbReference>
<dbReference type="Pfam" id="PF00590">
    <property type="entry name" value="TP_methylase"/>
    <property type="match status" value="1"/>
</dbReference>
<dbReference type="InterPro" id="IPR003754">
    <property type="entry name" value="4pyrrol_synth_uPrphyn_synth"/>
</dbReference>
<proteinExistence type="predicted"/>
<dbReference type="InterPro" id="IPR039793">
    <property type="entry name" value="UROS/Hem4"/>
</dbReference>
<dbReference type="RefSeq" id="WP_272697097.1">
    <property type="nucleotide sequence ID" value="NZ_JAQPSP010000005.1"/>
</dbReference>
<dbReference type="InterPro" id="IPR036108">
    <property type="entry name" value="4pyrrol_syn_uPrphyn_synt_sf"/>
</dbReference>
<reference evidence="7" key="1">
    <citation type="submission" date="2023-05" db="EMBL/GenBank/DDBJ databases">
        <title>Metabolic capabilities are highly conserved among human nasal-associated Corynebacterium species in pangenomic analyses.</title>
        <authorList>
            <person name="Tran T.H."/>
            <person name="Roberts A.Q."/>
            <person name="Escapa I.F."/>
            <person name="Gao W."/>
            <person name="Conlan S."/>
            <person name="Kong H."/>
            <person name="Segre J.A."/>
            <person name="Kelly M.S."/>
            <person name="Lemon K.P."/>
        </authorList>
    </citation>
    <scope>NUCLEOTIDE SEQUENCE</scope>
    <source>
        <strain evidence="7">KPL2773</strain>
    </source>
</reference>
<dbReference type="GO" id="GO:0032259">
    <property type="term" value="P:methylation"/>
    <property type="evidence" value="ECO:0007669"/>
    <property type="project" value="UniProtKB-KW"/>
</dbReference>
<keyword evidence="7" id="KW-0456">Lyase</keyword>
<dbReference type="Pfam" id="PF02602">
    <property type="entry name" value="HEM4"/>
    <property type="match status" value="1"/>
</dbReference>
<name>A0AAP4BPS0_9CORY</name>
<evidence type="ECO:0000256" key="1">
    <source>
        <dbReference type="ARBA" id="ARBA00022603"/>
    </source>
</evidence>
<dbReference type="PANTHER" id="PTHR40082">
    <property type="entry name" value="BLR5956 PROTEIN"/>
    <property type="match status" value="1"/>
</dbReference>
<dbReference type="FunFam" id="3.40.50.10090:FF:000002">
    <property type="entry name" value="Bifunctional uroporphyrinogen-III C-methyltransferase/uroporphyrinogen-III synthase"/>
    <property type="match status" value="1"/>
</dbReference>
<dbReference type="InterPro" id="IPR014776">
    <property type="entry name" value="4pyrrole_Mease_sub2"/>
</dbReference>
<evidence type="ECO:0000313" key="7">
    <source>
        <dbReference type="EMBL" id="MDK4305975.1"/>
    </source>
</evidence>
<dbReference type="AlphaFoldDB" id="A0AAP4BPS0"/>